<feature type="transmembrane region" description="Helical" evidence="1">
    <location>
        <begin position="931"/>
        <end position="956"/>
    </location>
</feature>
<organism evidence="3">
    <name type="scientific">Candidatus Kentrum sp. TUN</name>
    <dbReference type="NCBI Taxonomy" id="2126343"/>
    <lineage>
        <taxon>Bacteria</taxon>
        <taxon>Pseudomonadati</taxon>
        <taxon>Pseudomonadota</taxon>
        <taxon>Gammaproteobacteria</taxon>
        <taxon>Candidatus Kentrum</taxon>
    </lineage>
</organism>
<dbReference type="InterPro" id="IPR027463">
    <property type="entry name" value="AcrB_DN_DC_subdom"/>
</dbReference>
<protein>
    <submittedName>
        <fullName evidence="3">Multidrug efflux pump subunit AcrB</fullName>
    </submittedName>
</protein>
<keyword evidence="1" id="KW-0472">Membrane</keyword>
<keyword evidence="1" id="KW-1133">Transmembrane helix</keyword>
<feature type="transmembrane region" description="Helical" evidence="1">
    <location>
        <begin position="905"/>
        <end position="925"/>
    </location>
</feature>
<feature type="transmembrane region" description="Helical" evidence="1">
    <location>
        <begin position="879"/>
        <end position="898"/>
    </location>
</feature>
<dbReference type="GO" id="GO:0042910">
    <property type="term" value="F:xenobiotic transmembrane transporter activity"/>
    <property type="evidence" value="ECO:0007669"/>
    <property type="project" value="TreeGrafter"/>
</dbReference>
<sequence>MIEWFARNGVAANLLMVLILALGIHALSSRIPLEIFPNIESDVVTISMVLRGATPVEVEEGIVLRIEEAISDLSGIEEIISNANEGGARIRIGIEDGYNPRDVLDDIKNRVDAINTFPIHAERPVYRVLQRRRQVIDVAISADLPERPLRELGERVRDDLLGLPGITLVELTDVRPYEIAIEVSQHTLERFGIGFDTIVRAVRNASKDYPAGSLKTRRGEILLRTRGQAYTKADFQRIVVISRPDGTGITLADIAEIKDGFSEDPRYARFNGRPAVSLDVYRVGNQSALALARDVRNYVDGIRGHLPPGVVIDYWRDRSRIIKLRLDTLVNSAIQGGILIFLLLTLFLRLSVAIWVCVGIPISFAGALALMPEFGVTINIVSLFAFIMVLGIVVDDAIVTGENIYTHLKRGKDPILAAIRGTQEVAVPVTFGIFTTIAAFIPLLFMEGRGGPITAQISMVVILVLIFSLLESKLILPAHMAHIRIRNKAIGNGHSNNRLMGIRYRVADSLERGIHTFYRPLLARALARRFLTFSLFVGISFILFSFVLSGRYGFTFFPRVQSEVARATLTMPLGTPVETTTRHVERMTKIAHQLQDKYRDPATRESIIRNILFRIGSTSKTIFTTESAGNGRSHIGQVVLELVPPEERTITLGTSALVREWRRVIGAIPGAKELNFRAEIGRTGDPIDIQLMGDSFDELSAAALEVKKHLWGYPGVFDIQDSFDVGKEEIKITLRPEAELLGVSVSDLGKQVRHAFFGAEVQRIQRGRDDMRVMVRYPLVDRRSDTSLANMRIRTPSGVEVPFSAVAHLHVGTGFSTIRRIDRHRSVNITADINKKETDINQITRDLVPFLSELQQRRPGVRYSLEGEMREQRESFSSLYTGILLVLFVIYALLAIPFRSYLQPIIVMGVIPFGVIGALLGHMIMGMNLSIMSIWGILALTGVVINDSLVLVDYINRRRREGIGLEEAVRNAGVARFRPILLTSLTTFAGLTPLLLDKSTQAQFLIPMAVSLGFGILYATLLTLFLVPVSYMLLEDMRRFGKGCMDGLREKGWPHEKIGPFFTPFVANIMDRRDASKRNKN</sequence>
<proteinExistence type="predicted"/>
<evidence type="ECO:0000313" key="2">
    <source>
        <dbReference type="EMBL" id="VFK54789.1"/>
    </source>
</evidence>
<evidence type="ECO:0000313" key="3">
    <source>
        <dbReference type="EMBL" id="VFK59215.1"/>
    </source>
</evidence>
<feature type="transmembrane region" description="Helical" evidence="1">
    <location>
        <begin position="425"/>
        <end position="445"/>
    </location>
</feature>
<gene>
    <name evidence="3" type="ORF">BECKTUN1418E_GA0071001_105215</name>
    <name evidence="2" type="ORF">BECKTUN1418F_GA0071002_105515</name>
</gene>
<dbReference type="Pfam" id="PF00873">
    <property type="entry name" value="ACR_tran"/>
    <property type="match status" value="1"/>
</dbReference>
<dbReference type="Gene3D" id="3.30.70.1320">
    <property type="entry name" value="Multidrug efflux transporter AcrB pore domain like"/>
    <property type="match status" value="1"/>
</dbReference>
<feature type="transmembrane region" description="Helical" evidence="1">
    <location>
        <begin position="977"/>
        <end position="996"/>
    </location>
</feature>
<dbReference type="SUPFAM" id="SSF82866">
    <property type="entry name" value="Multidrug efflux transporter AcrB transmembrane domain"/>
    <property type="match status" value="2"/>
</dbReference>
<feature type="transmembrane region" description="Helical" evidence="1">
    <location>
        <begin position="352"/>
        <end position="371"/>
    </location>
</feature>
<dbReference type="Gene3D" id="3.30.70.1430">
    <property type="entry name" value="Multidrug efflux transporter AcrB pore domain"/>
    <property type="match status" value="2"/>
</dbReference>
<dbReference type="EMBL" id="CAADFY010000055">
    <property type="protein sequence ID" value="VFK54789.1"/>
    <property type="molecule type" value="Genomic_DNA"/>
</dbReference>
<dbReference type="InterPro" id="IPR001036">
    <property type="entry name" value="Acrflvin-R"/>
</dbReference>
<dbReference type="SUPFAM" id="SSF82714">
    <property type="entry name" value="Multidrug efflux transporter AcrB TolC docking domain, DN and DC subdomains"/>
    <property type="match status" value="2"/>
</dbReference>
<dbReference type="GO" id="GO:0005886">
    <property type="term" value="C:plasma membrane"/>
    <property type="evidence" value="ECO:0007669"/>
    <property type="project" value="TreeGrafter"/>
</dbReference>
<dbReference type="Gene3D" id="3.30.70.1440">
    <property type="entry name" value="Multidrug efflux transporter AcrB pore domain"/>
    <property type="match status" value="1"/>
</dbReference>
<keyword evidence="1" id="KW-0812">Transmembrane</keyword>
<dbReference type="EMBL" id="CAADFV010000052">
    <property type="protein sequence ID" value="VFK59215.1"/>
    <property type="molecule type" value="Genomic_DNA"/>
</dbReference>
<feature type="transmembrane region" description="Helical" evidence="1">
    <location>
        <begin position="383"/>
        <end position="405"/>
    </location>
</feature>
<dbReference type="SUPFAM" id="SSF82693">
    <property type="entry name" value="Multidrug efflux transporter AcrB pore domain, PN1, PN2, PC1 and PC2 subdomains"/>
    <property type="match status" value="2"/>
</dbReference>
<reference evidence="3" key="1">
    <citation type="submission" date="2019-02" db="EMBL/GenBank/DDBJ databases">
        <authorList>
            <person name="Gruber-Vodicka R. H."/>
            <person name="Seah K. B. B."/>
        </authorList>
    </citation>
    <scope>NUCLEOTIDE SEQUENCE</scope>
    <source>
        <strain evidence="3">BECK_BY2</strain>
        <strain evidence="2">BECK_BY3</strain>
    </source>
</reference>
<dbReference type="Gene3D" id="3.30.2090.10">
    <property type="entry name" value="Multidrug efflux transporter AcrB TolC docking domain, DN and DC subdomains"/>
    <property type="match status" value="2"/>
</dbReference>
<feature type="transmembrane region" description="Helical" evidence="1">
    <location>
        <begin position="530"/>
        <end position="554"/>
    </location>
</feature>
<name>A0A450ZZK0_9GAMM</name>
<dbReference type="Gene3D" id="1.20.1640.10">
    <property type="entry name" value="Multidrug efflux transporter AcrB transmembrane domain"/>
    <property type="match status" value="2"/>
</dbReference>
<dbReference type="PANTHER" id="PTHR32063:SF33">
    <property type="entry name" value="RND SUPERFAMILY EFFLUX PUMP PERMEASE COMPONENT"/>
    <property type="match status" value="1"/>
</dbReference>
<dbReference type="PANTHER" id="PTHR32063">
    <property type="match status" value="1"/>
</dbReference>
<dbReference type="AlphaFoldDB" id="A0A450ZZK0"/>
<accession>A0A450ZZK0</accession>
<feature type="transmembrane region" description="Helical" evidence="1">
    <location>
        <begin position="457"/>
        <end position="476"/>
    </location>
</feature>
<dbReference type="PRINTS" id="PR00702">
    <property type="entry name" value="ACRIFLAVINRP"/>
</dbReference>
<feature type="transmembrane region" description="Helical" evidence="1">
    <location>
        <begin position="1008"/>
        <end position="1034"/>
    </location>
</feature>
<evidence type="ECO:0000256" key="1">
    <source>
        <dbReference type="SAM" id="Phobius"/>
    </source>
</evidence>
<feature type="transmembrane region" description="Helical" evidence="1">
    <location>
        <begin position="329"/>
        <end position="347"/>
    </location>
</feature>